<gene>
    <name evidence="3" type="ORF">GCM10010390_36570</name>
</gene>
<dbReference type="InterPro" id="IPR013830">
    <property type="entry name" value="SGNH_hydro"/>
</dbReference>
<evidence type="ECO:0000259" key="1">
    <source>
        <dbReference type="Pfam" id="PF13472"/>
    </source>
</evidence>
<comment type="caution">
    <text evidence="3">The sequence shown here is derived from an EMBL/GenBank/DDBJ whole genome shotgun (WGS) entry which is preliminary data.</text>
</comment>
<dbReference type="GO" id="GO:0016787">
    <property type="term" value="F:hydrolase activity"/>
    <property type="evidence" value="ECO:0007669"/>
    <property type="project" value="UniProtKB-KW"/>
</dbReference>
<name>A0ABP3N259_9ACTN</name>
<organism evidence="3 4">
    <name type="scientific">Streptomyces mordarskii</name>
    <dbReference type="NCBI Taxonomy" id="1226758"/>
    <lineage>
        <taxon>Bacteria</taxon>
        <taxon>Bacillati</taxon>
        <taxon>Actinomycetota</taxon>
        <taxon>Actinomycetes</taxon>
        <taxon>Kitasatosporales</taxon>
        <taxon>Streptomycetaceae</taxon>
        <taxon>Streptomyces</taxon>
    </lineage>
</organism>
<sequence length="395" mass="42082">MHTTEHDWITTPITADILRGALDLEHTAHGVLPHRLPGWARAQYADGQLAMAEAQPSGVRLVFRTRATAVELDTLPTKRVYAGAPPRPDGVYDLLVDGRLAGQSTVTGGNTLAIDLATGTAESRPGPVGTLRFTDLPGGVKTVELWLPHNETTELVALRTDAPIEPVPDQGRKVWLHHGSSISHGSDATSPTAIWPALAASLGGVELVNLGLGGSALLDPFTARTMRDTPADLISIKIGINLVNADLMRLRAFTPAVHGFLDTIREGHPTTPLLVVSAILCPIHEDTPGPAAFDVSALSAGKLRFRATGDPAERAAGKLTLRVIREELSRIVKQRAADDPHVHYLDGLDLYGEADADELPLPDELHPDAATHRRIGERFAALAFADGGPFADHSA</sequence>
<dbReference type="Proteomes" id="UP001501576">
    <property type="component" value="Unassembled WGS sequence"/>
</dbReference>
<feature type="domain" description="SsfX3-like N-terminal" evidence="2">
    <location>
        <begin position="19"/>
        <end position="150"/>
    </location>
</feature>
<dbReference type="SUPFAM" id="SSF52266">
    <property type="entry name" value="SGNH hydrolase"/>
    <property type="match status" value="1"/>
</dbReference>
<dbReference type="Pfam" id="PF13472">
    <property type="entry name" value="Lipase_GDSL_2"/>
    <property type="match status" value="1"/>
</dbReference>
<evidence type="ECO:0000313" key="4">
    <source>
        <dbReference type="Proteomes" id="UP001501576"/>
    </source>
</evidence>
<dbReference type="Gene3D" id="3.40.50.1110">
    <property type="entry name" value="SGNH hydrolase"/>
    <property type="match status" value="1"/>
</dbReference>
<keyword evidence="4" id="KW-1185">Reference proteome</keyword>
<protein>
    <submittedName>
        <fullName evidence="3">SGNH/GDSL hydrolase family protein</fullName>
    </submittedName>
</protein>
<evidence type="ECO:0000259" key="2">
    <source>
        <dbReference type="Pfam" id="PF21181"/>
    </source>
</evidence>
<feature type="domain" description="SGNH hydrolase-type esterase" evidence="1">
    <location>
        <begin position="179"/>
        <end position="374"/>
    </location>
</feature>
<dbReference type="InterPro" id="IPR048977">
    <property type="entry name" value="SsfX3-like_N"/>
</dbReference>
<dbReference type="Pfam" id="PF21181">
    <property type="entry name" value="SsfX3_N"/>
    <property type="match status" value="1"/>
</dbReference>
<dbReference type="RefSeq" id="WP_346159878.1">
    <property type="nucleotide sequence ID" value="NZ_BAAABZ010000025.1"/>
</dbReference>
<proteinExistence type="predicted"/>
<accession>A0ABP3N259</accession>
<dbReference type="EMBL" id="BAAABZ010000025">
    <property type="protein sequence ID" value="GAA0531052.1"/>
    <property type="molecule type" value="Genomic_DNA"/>
</dbReference>
<evidence type="ECO:0000313" key="3">
    <source>
        <dbReference type="EMBL" id="GAA0531052.1"/>
    </source>
</evidence>
<reference evidence="4" key="1">
    <citation type="journal article" date="2019" name="Int. J. Syst. Evol. Microbiol.">
        <title>The Global Catalogue of Microorganisms (GCM) 10K type strain sequencing project: providing services to taxonomists for standard genome sequencing and annotation.</title>
        <authorList>
            <consortium name="The Broad Institute Genomics Platform"/>
            <consortium name="The Broad Institute Genome Sequencing Center for Infectious Disease"/>
            <person name="Wu L."/>
            <person name="Ma J."/>
        </authorList>
    </citation>
    <scope>NUCLEOTIDE SEQUENCE [LARGE SCALE GENOMIC DNA]</scope>
    <source>
        <strain evidence="4">JCM 5052</strain>
    </source>
</reference>
<keyword evidence="3" id="KW-0378">Hydrolase</keyword>
<dbReference type="Gene3D" id="2.60.120.260">
    <property type="entry name" value="Galactose-binding domain-like"/>
    <property type="match status" value="1"/>
</dbReference>
<dbReference type="InterPro" id="IPR036514">
    <property type="entry name" value="SGNH_hydro_sf"/>
</dbReference>